<reference evidence="2 3" key="1">
    <citation type="submission" date="2020-04" db="EMBL/GenBank/DDBJ databases">
        <title>Plant Genome Project.</title>
        <authorList>
            <person name="Zhang R.-G."/>
        </authorList>
    </citation>
    <scope>NUCLEOTIDE SEQUENCE [LARGE SCALE GENOMIC DNA]</scope>
    <source>
        <strain evidence="2">YNK0</strain>
        <tissue evidence="2">Leaf</tissue>
    </source>
</reference>
<accession>A0A834Z3Q9</accession>
<name>A0A834Z3Q9_TETSI</name>
<keyword evidence="1" id="KW-0175">Coiled coil</keyword>
<organism evidence="2 3">
    <name type="scientific">Tetracentron sinense</name>
    <name type="common">Spur-leaf</name>
    <dbReference type="NCBI Taxonomy" id="13715"/>
    <lineage>
        <taxon>Eukaryota</taxon>
        <taxon>Viridiplantae</taxon>
        <taxon>Streptophyta</taxon>
        <taxon>Embryophyta</taxon>
        <taxon>Tracheophyta</taxon>
        <taxon>Spermatophyta</taxon>
        <taxon>Magnoliopsida</taxon>
        <taxon>Trochodendrales</taxon>
        <taxon>Trochodendraceae</taxon>
        <taxon>Tetracentron</taxon>
    </lineage>
</organism>
<evidence type="ECO:0000313" key="3">
    <source>
        <dbReference type="Proteomes" id="UP000655225"/>
    </source>
</evidence>
<dbReference type="AlphaFoldDB" id="A0A834Z3Q9"/>
<evidence type="ECO:0008006" key="4">
    <source>
        <dbReference type="Google" id="ProtNLM"/>
    </source>
</evidence>
<dbReference type="EMBL" id="JABCRI010000012">
    <property type="protein sequence ID" value="KAF8396726.1"/>
    <property type="molecule type" value="Genomic_DNA"/>
</dbReference>
<dbReference type="Gene3D" id="1.25.40.10">
    <property type="entry name" value="Tetratricopeptide repeat domain"/>
    <property type="match status" value="1"/>
</dbReference>
<evidence type="ECO:0000256" key="1">
    <source>
        <dbReference type="SAM" id="Coils"/>
    </source>
</evidence>
<dbReference type="PANTHER" id="PTHR26312">
    <property type="entry name" value="TETRATRICOPEPTIDE REPEAT PROTEIN 5"/>
    <property type="match status" value="1"/>
</dbReference>
<evidence type="ECO:0000313" key="2">
    <source>
        <dbReference type="EMBL" id="KAF8396726.1"/>
    </source>
</evidence>
<proteinExistence type="predicted"/>
<dbReference type="Proteomes" id="UP000655225">
    <property type="component" value="Unassembled WGS sequence"/>
</dbReference>
<dbReference type="InterPro" id="IPR011990">
    <property type="entry name" value="TPR-like_helical_dom_sf"/>
</dbReference>
<dbReference type="OMA" id="QMGENER"/>
<comment type="caution">
    <text evidence="2">The sequence shown here is derived from an EMBL/GenBank/DDBJ whole genome shotgun (WGS) entry which is preliminary data.</text>
</comment>
<dbReference type="GO" id="GO:0009535">
    <property type="term" value="C:chloroplast thylakoid membrane"/>
    <property type="evidence" value="ECO:0007669"/>
    <property type="project" value="TreeGrafter"/>
</dbReference>
<dbReference type="OrthoDB" id="66906at2759"/>
<protein>
    <recommendedName>
        <fullName evidence="4">Chloroplast lumen common family protein</fullName>
    </recommendedName>
</protein>
<feature type="coiled-coil region" evidence="1">
    <location>
        <begin position="207"/>
        <end position="241"/>
    </location>
</feature>
<dbReference type="SUPFAM" id="SSF48452">
    <property type="entry name" value="TPR-like"/>
    <property type="match status" value="1"/>
</dbReference>
<dbReference type="PANTHER" id="PTHR26312:SF67">
    <property type="entry name" value="PROTEIN SLOW GREEN 1, CHLOROPLASTIC"/>
    <property type="match status" value="1"/>
</dbReference>
<gene>
    <name evidence="2" type="ORF">HHK36_018355</name>
</gene>
<sequence length="338" mass="38635">MESLAKIHHHQQPLHLSLNHCTSFSSKPISSVSFISPSKTKTSIRASSHLPQNHIPKPAFETPKTLSSLIKTTCISIFATVLFFNRFKKPSFAAPITQSTVESIKETTETVSDEEKERTLEEYLGSHPDDVKALRSLMEIKIKCQKLQEAISIVDRLIQIEPSEKEWPLLKSHLQSFSGDAELAKLGLEEVLSKDPLFVEAYHGLVMAASQSESDELNDVLKRIENAMEICRKEKKNEDLRDFKLLVAQIKVIEGDYMDALKVYQELVKEEPKDFRPYLCQGIIYTLLRKKDEAEKQFQKYQRLVPKDHPYAQYFEDNMLATKVFSQMGENQITGSKS</sequence>
<keyword evidence="3" id="KW-1185">Reference proteome</keyword>